<proteinExistence type="predicted"/>
<evidence type="ECO:0000313" key="2">
    <source>
        <dbReference type="Proteomes" id="UP000304953"/>
    </source>
</evidence>
<keyword evidence="2" id="KW-1185">Reference proteome</keyword>
<name>A0AC61RSG1_9FIRM</name>
<accession>A0AC61RSG1</accession>
<protein>
    <submittedName>
        <fullName evidence="1">HAD family phosphatase</fullName>
    </submittedName>
</protein>
<evidence type="ECO:0000313" key="1">
    <source>
        <dbReference type="EMBL" id="TGY93567.1"/>
    </source>
</evidence>
<dbReference type="EMBL" id="SRYA01000041">
    <property type="protein sequence ID" value="TGY93567.1"/>
    <property type="molecule type" value="Genomic_DNA"/>
</dbReference>
<comment type="caution">
    <text evidence="1">The sequence shown here is derived from an EMBL/GenBank/DDBJ whole genome shotgun (WGS) entry which is preliminary data.</text>
</comment>
<gene>
    <name evidence="1" type="ORF">E5329_18015</name>
</gene>
<dbReference type="Proteomes" id="UP000304953">
    <property type="component" value="Unassembled WGS sequence"/>
</dbReference>
<reference evidence="1" key="1">
    <citation type="submission" date="2019-04" db="EMBL/GenBank/DDBJ databases">
        <title>Microbes associate with the intestines of laboratory mice.</title>
        <authorList>
            <person name="Navarre W."/>
            <person name="Wong E."/>
            <person name="Huang K."/>
            <person name="Tropini C."/>
            <person name="Ng K."/>
            <person name="Yu B."/>
        </authorList>
    </citation>
    <scope>NUCLEOTIDE SEQUENCE</scope>
    <source>
        <strain evidence="1">NM01_1-7b</strain>
    </source>
</reference>
<organism evidence="1 2">
    <name type="scientific">Petralouisia muris</name>
    <dbReference type="NCBI Taxonomy" id="3032872"/>
    <lineage>
        <taxon>Bacteria</taxon>
        <taxon>Bacillati</taxon>
        <taxon>Bacillota</taxon>
        <taxon>Clostridia</taxon>
        <taxon>Lachnospirales</taxon>
        <taxon>Lachnospiraceae</taxon>
        <taxon>Petralouisia</taxon>
    </lineage>
</organism>
<sequence>MAGSERKAVKLLVSDLDGTLLNEKSKISRETAETVRKAQNAGIRFAAATGRSWSTACEIFQNAGIFVPCILLNGAEFRNQAGDVIFQEAITAAAAREVIEMIRKRSLDLEVITDKGEFSTNTQKCQKALEFSEFERRKDADIKVFKIFAFSKTPEEVKNCKKELMLWTKLSVTSSAEWNIEITSEKAQKGRMLEKVMEFYQISKEEVVVFGDGCNDESMFRMFPHSCAMKNAEPLICELAEKVIDSNRNHGVAKEINKIIQGGV</sequence>